<dbReference type="PROSITE" id="PS00489">
    <property type="entry name" value="RNA_POL_PHAGE_2"/>
    <property type="match status" value="1"/>
</dbReference>
<evidence type="ECO:0000256" key="5">
    <source>
        <dbReference type="ARBA" id="ARBA00022448"/>
    </source>
</evidence>
<dbReference type="Gene3D" id="1.10.1320.10">
    <property type="entry name" value="DNA-directed RNA polymerase, N-terminal domain"/>
    <property type="match status" value="1"/>
</dbReference>
<evidence type="ECO:0000256" key="13">
    <source>
        <dbReference type="ARBA" id="ARBA00023136"/>
    </source>
</evidence>
<dbReference type="Gene3D" id="1.10.287.260">
    <property type="match status" value="1"/>
</dbReference>
<dbReference type="FunFam" id="1.10.150.20:FF:000041">
    <property type="entry name" value="DNA-directed RNA polymerase"/>
    <property type="match status" value="1"/>
</dbReference>
<dbReference type="InterPro" id="IPR037159">
    <property type="entry name" value="RNA_POL_N_sf"/>
</dbReference>
<evidence type="ECO:0000313" key="20">
    <source>
        <dbReference type="EMBL" id="CRK12554.1"/>
    </source>
</evidence>
<dbReference type="InterPro" id="IPR024075">
    <property type="entry name" value="DNA-dir_RNA_pol_helix_hairp_sf"/>
</dbReference>
<keyword evidence="5" id="KW-0813">Transport</keyword>
<comment type="subcellular location">
    <subcellularLocation>
        <location evidence="2">Membrane</location>
        <topology evidence="2">Multi-pass membrane protein</topology>
    </subcellularLocation>
    <subcellularLocation>
        <location evidence="3">Mitochondrion</location>
    </subcellularLocation>
</comment>
<evidence type="ECO:0000256" key="15">
    <source>
        <dbReference type="ARBA" id="ARBA00048552"/>
    </source>
</evidence>
<dbReference type="EMBL" id="CVQH01003891">
    <property type="protein sequence ID" value="CRK12554.1"/>
    <property type="molecule type" value="Genomic_DNA"/>
</dbReference>
<sequence length="1264" mass="139741">MGALGLLKKVGGWFAPPPDKADDGRDVWPSRAAFLLASMGGCAGMGNLLRYPSQVYNNYGLQWFIPYLMAVFLIAIPVLILEIAIGQAFRGGSVIAFNNINQRLKGTGMGLLYIGFVVGPYFTVNLAWIMTYFRASFQSPLPWGGRGQEFFDDEVIGNPPPIPADESASGFVEYPHVGMLGETSGWMVFTWFLVWLCIFRGVGLTGRVVYFTMGLPIIMTIVLIGRSLSLDNAGEGVKLFWATWRGSELADGTVWQTACGQVFFSTGVGFGYFTSYASYNRKHSNAVVDAIAIVCSNVAFENIAAFAIYGVIGFARLWPEEGGMPLSAALSSLAKLAEEDIRAQMTVKNSKTKTNKSKRRRVVQVASKSSKLDAVRAELGAEGEVKPLAKDTEPRADTPWPVAVKAKVAAALLSALIDTAKIKVVKEHPETKTLISQYQPAFSHATQLRRGKKIGMVLLNKELVNIMKREPQGDFLAKHLPMVVKPEPWSKFDKGGFLESTSNLVRVKHGDKDQRIYTEAAIARGDMDQIFKGLDVLGQTAWRVNAPILEVMLAAWNSGAALANIPALNPDIHVPTEPAASEDPTERRLWLRAVKAAENERGGLHSVRCFMNFQLEIARAFRNQTFYFPHNIDFRGRAYPLPTYLNHMGADHVRGLLRFADGKELGEKGLKWLKVHLANVYGFDKASLRERESFAMDNLVNIFDSASKPMEGNRWWLKAEDPWQCLAACFELKAALESPEPTKFVSHLPVHQDGTCNGLQHYAALGGDTWGAKQVNLEPGDKPADVYSAVANIVKDCIAKDLETNNPFAVAVNGKITRKVVKQTVMTNVYGVTFQGAKKQVLKQLDAIYPDLPKESGISSMMLASYIATLIFKGLSSMFRGAHDIQYWLGEIGGRVCRALSAEQLERIASDGIIVSPSPVNRFKITEKKESSTDDLLAQFRATIVWTTPLRMPVAQPYRKSGTRIIKTSLQDLSLTVPERSDPVNRKKQLQAFPPNFIHSLDATHMLLSALECSELGLSFAAVHDSFWTHAADIDSMNRVLRDSFIRIHEEDVIGRLAAEFEARYKGSIYLAKVNHGTAVEKEVAAWRKQNRMNTKEELLLEYKRQQLLRSDDAAQVEEGRQMVTPASMFDSMASSEALAQPEDMEELGLGEIPEGANSIEAIQAEALAAARAEYAGEGGEDGEDVEEASAATAEEGATEDWGKVVSAMDKSHFNSVVFASEESKKRKPVQRTIQIWLPLSFPAIPKKGDFDVRRLRESEYFFS</sequence>
<dbReference type="GO" id="GO:0034245">
    <property type="term" value="C:mitochondrial DNA-directed RNA polymerase complex"/>
    <property type="evidence" value="ECO:0007669"/>
    <property type="project" value="TreeGrafter"/>
</dbReference>
<evidence type="ECO:0000256" key="3">
    <source>
        <dbReference type="ARBA" id="ARBA00004173"/>
    </source>
</evidence>
<dbReference type="PANTHER" id="PTHR10102">
    <property type="entry name" value="DNA-DIRECTED RNA POLYMERASE, MITOCHONDRIAL"/>
    <property type="match status" value="1"/>
</dbReference>
<dbReference type="InterPro" id="IPR037272">
    <property type="entry name" value="SNS_sf"/>
</dbReference>
<dbReference type="SUPFAM" id="SSF161070">
    <property type="entry name" value="SNF-like"/>
    <property type="match status" value="1"/>
</dbReference>
<dbReference type="STRING" id="100787.A0A0G4KS10"/>
<dbReference type="Proteomes" id="UP000044602">
    <property type="component" value="Unassembled WGS sequence"/>
</dbReference>
<gene>
    <name evidence="20" type="ORF">BN1708_010553</name>
</gene>
<keyword evidence="8 18" id="KW-0812">Transmembrane</keyword>
<keyword evidence="11 18" id="KW-1133">Transmembrane helix</keyword>
<dbReference type="GO" id="GO:0003899">
    <property type="term" value="F:DNA-directed RNA polymerase activity"/>
    <property type="evidence" value="ECO:0007669"/>
    <property type="project" value="UniProtKB-EC"/>
</dbReference>
<keyword evidence="10" id="KW-0809">Transit peptide</keyword>
<dbReference type="PROSITE" id="PS50267">
    <property type="entry name" value="NA_NEUROTRAN_SYMP_3"/>
    <property type="match status" value="1"/>
</dbReference>
<feature type="region of interest" description="Disordered" evidence="17">
    <location>
        <begin position="1174"/>
        <end position="1202"/>
    </location>
</feature>
<dbReference type="Gene3D" id="1.10.150.20">
    <property type="entry name" value="5' to 3' exonuclease, C-terminal subdomain"/>
    <property type="match status" value="1"/>
</dbReference>
<feature type="domain" description="DNA-directed RNA polymerase N-terminal" evidence="19">
    <location>
        <begin position="244"/>
        <end position="539"/>
    </location>
</feature>
<evidence type="ECO:0000256" key="9">
    <source>
        <dbReference type="ARBA" id="ARBA00022695"/>
    </source>
</evidence>
<evidence type="ECO:0000256" key="7">
    <source>
        <dbReference type="ARBA" id="ARBA00022679"/>
    </source>
</evidence>
<proteinExistence type="inferred from homology"/>
<keyword evidence="6 16" id="KW-0240">DNA-directed RNA polymerase</keyword>
<dbReference type="GO" id="GO:0006390">
    <property type="term" value="P:mitochondrial transcription"/>
    <property type="evidence" value="ECO:0007669"/>
    <property type="project" value="TreeGrafter"/>
</dbReference>
<dbReference type="InterPro" id="IPR029262">
    <property type="entry name" value="RPOL_N"/>
</dbReference>
<dbReference type="PROSITE" id="PS00900">
    <property type="entry name" value="RNA_POL_PHAGE_1"/>
    <property type="match status" value="1"/>
</dbReference>
<dbReference type="InterPro" id="IPR000175">
    <property type="entry name" value="Na/ntran_symport"/>
</dbReference>
<dbReference type="Pfam" id="PF00209">
    <property type="entry name" value="SNF"/>
    <property type="match status" value="1"/>
</dbReference>
<evidence type="ECO:0000256" key="16">
    <source>
        <dbReference type="RuleBase" id="RU003805"/>
    </source>
</evidence>
<keyword evidence="13 18" id="KW-0472">Membrane</keyword>
<evidence type="ECO:0000256" key="8">
    <source>
        <dbReference type="ARBA" id="ARBA00022692"/>
    </source>
</evidence>
<evidence type="ECO:0000313" key="21">
    <source>
        <dbReference type="Proteomes" id="UP000044602"/>
    </source>
</evidence>
<comment type="catalytic activity">
    <reaction evidence="15 16">
        <text>RNA(n) + a ribonucleoside 5'-triphosphate = RNA(n+1) + diphosphate</text>
        <dbReference type="Rhea" id="RHEA:21248"/>
        <dbReference type="Rhea" id="RHEA-COMP:14527"/>
        <dbReference type="Rhea" id="RHEA-COMP:17342"/>
        <dbReference type="ChEBI" id="CHEBI:33019"/>
        <dbReference type="ChEBI" id="CHEBI:61557"/>
        <dbReference type="ChEBI" id="CHEBI:140395"/>
        <dbReference type="EC" id="2.7.7.6"/>
    </reaction>
</comment>
<dbReference type="PRINTS" id="PR00176">
    <property type="entry name" value="NANEUSMPORT"/>
</dbReference>
<reference evidence="21" key="1">
    <citation type="submission" date="2015-05" db="EMBL/GenBank/DDBJ databases">
        <authorList>
            <person name="Fogelqvist Johan"/>
        </authorList>
    </citation>
    <scope>NUCLEOTIDE SEQUENCE [LARGE SCALE GENOMIC DNA]</scope>
</reference>
<feature type="transmembrane region" description="Helical" evidence="18">
    <location>
        <begin position="63"/>
        <end position="89"/>
    </location>
</feature>
<evidence type="ECO:0000256" key="11">
    <source>
        <dbReference type="ARBA" id="ARBA00022989"/>
    </source>
</evidence>
<feature type="non-terminal residue" evidence="20">
    <location>
        <position position="1264"/>
    </location>
</feature>
<keyword evidence="21" id="KW-1185">Reference proteome</keyword>
<evidence type="ECO:0000256" key="4">
    <source>
        <dbReference type="ARBA" id="ARBA00009493"/>
    </source>
</evidence>
<dbReference type="AlphaFoldDB" id="A0A0G4KS10"/>
<dbReference type="FunFam" id="1.10.287.280:FF:000001">
    <property type="entry name" value="DNA-directed RNA polymerase"/>
    <property type="match status" value="1"/>
</dbReference>
<dbReference type="Gene3D" id="1.10.287.280">
    <property type="match status" value="1"/>
</dbReference>
<keyword evidence="12" id="KW-0496">Mitochondrion</keyword>
<dbReference type="GO" id="GO:0001018">
    <property type="term" value="F:mitochondrial promoter sequence-specific DNA binding"/>
    <property type="evidence" value="ECO:0007669"/>
    <property type="project" value="TreeGrafter"/>
</dbReference>
<evidence type="ECO:0000256" key="6">
    <source>
        <dbReference type="ARBA" id="ARBA00022478"/>
    </source>
</evidence>
<evidence type="ECO:0000256" key="1">
    <source>
        <dbReference type="ARBA" id="ARBA00004026"/>
    </source>
</evidence>
<keyword evidence="7 16" id="KW-0808">Transferase</keyword>
<protein>
    <recommendedName>
        <fullName evidence="16">DNA-directed RNA polymerase</fullName>
        <ecNumber evidence="16">2.7.7.6</ecNumber>
    </recommendedName>
</protein>
<feature type="transmembrane region" description="Helical" evidence="18">
    <location>
        <begin position="32"/>
        <end position="51"/>
    </location>
</feature>
<dbReference type="InterPro" id="IPR002092">
    <property type="entry name" value="DNA-dir_Rpol_phage-type"/>
</dbReference>
<evidence type="ECO:0000256" key="14">
    <source>
        <dbReference type="ARBA" id="ARBA00023163"/>
    </source>
</evidence>
<dbReference type="Pfam" id="PF14700">
    <property type="entry name" value="RPOL_N"/>
    <property type="match status" value="1"/>
</dbReference>
<evidence type="ECO:0000256" key="10">
    <source>
        <dbReference type="ARBA" id="ARBA00022946"/>
    </source>
</evidence>
<dbReference type="EC" id="2.7.7.6" evidence="16"/>
<keyword evidence="14 16" id="KW-0804">Transcription</keyword>
<dbReference type="InterPro" id="IPR043502">
    <property type="entry name" value="DNA/RNA_pol_sf"/>
</dbReference>
<name>A0A0G4KS10_VERLO</name>
<dbReference type="SMART" id="SM01311">
    <property type="entry name" value="RPOL_N"/>
    <property type="match status" value="1"/>
</dbReference>
<dbReference type="SUPFAM" id="SSF56672">
    <property type="entry name" value="DNA/RNA polymerases"/>
    <property type="match status" value="1"/>
</dbReference>
<feature type="transmembrane region" description="Helical" evidence="18">
    <location>
        <begin position="110"/>
        <end position="133"/>
    </location>
</feature>
<dbReference type="PANTHER" id="PTHR10102:SF0">
    <property type="entry name" value="DNA-DIRECTED RNA POLYMERASE, MITOCHONDRIAL"/>
    <property type="match status" value="1"/>
</dbReference>
<evidence type="ECO:0000256" key="12">
    <source>
        <dbReference type="ARBA" id="ARBA00023128"/>
    </source>
</evidence>
<evidence type="ECO:0000256" key="2">
    <source>
        <dbReference type="ARBA" id="ARBA00004141"/>
    </source>
</evidence>
<comment type="similarity">
    <text evidence="4 16">Belongs to the phage and mitochondrial RNA polymerase family.</text>
</comment>
<evidence type="ECO:0000256" key="18">
    <source>
        <dbReference type="SAM" id="Phobius"/>
    </source>
</evidence>
<feature type="transmembrane region" description="Helical" evidence="18">
    <location>
        <begin position="184"/>
        <end position="202"/>
    </location>
</feature>
<dbReference type="Pfam" id="PF00940">
    <property type="entry name" value="RNA_pol"/>
    <property type="match status" value="1"/>
</dbReference>
<feature type="compositionally biased region" description="Acidic residues" evidence="17">
    <location>
        <begin position="1179"/>
        <end position="1188"/>
    </location>
</feature>
<organism evidence="20 21">
    <name type="scientific">Verticillium longisporum</name>
    <name type="common">Verticillium dahliae var. longisporum</name>
    <dbReference type="NCBI Taxonomy" id="100787"/>
    <lineage>
        <taxon>Eukaryota</taxon>
        <taxon>Fungi</taxon>
        <taxon>Dikarya</taxon>
        <taxon>Ascomycota</taxon>
        <taxon>Pezizomycotina</taxon>
        <taxon>Sordariomycetes</taxon>
        <taxon>Hypocreomycetidae</taxon>
        <taxon>Glomerellales</taxon>
        <taxon>Plectosphaerellaceae</taxon>
        <taxon>Verticillium</taxon>
    </lineage>
</organism>
<evidence type="ECO:0000259" key="19">
    <source>
        <dbReference type="SMART" id="SM01311"/>
    </source>
</evidence>
<accession>A0A0G4KS10</accession>
<feature type="transmembrane region" description="Helical" evidence="18">
    <location>
        <begin position="209"/>
        <end position="228"/>
    </location>
</feature>
<evidence type="ECO:0000256" key="17">
    <source>
        <dbReference type="SAM" id="MobiDB-lite"/>
    </source>
</evidence>
<dbReference type="InterPro" id="IPR046950">
    <property type="entry name" value="DNA-dir_Rpol_C_phage-type"/>
</dbReference>
<comment type="function">
    <text evidence="1 16">DNA-dependent RNA polymerase catalyzes the transcription of DNA into RNA using the four ribonucleoside triphosphates as substrates.</text>
</comment>
<dbReference type="GO" id="GO:0016020">
    <property type="term" value="C:membrane"/>
    <property type="evidence" value="ECO:0007669"/>
    <property type="project" value="UniProtKB-SubCell"/>
</dbReference>
<keyword evidence="9 16" id="KW-0548">Nucleotidyltransferase</keyword>